<comment type="subcellular location">
    <subcellularLocation>
        <location evidence="2">Golgi apparatus membrane</location>
        <topology evidence="2">Single-pass type II membrane protein</topology>
    </subcellularLocation>
</comment>
<comment type="similarity">
    <text evidence="1 2">Belongs to the glycosyltransferase 77 family.</text>
</comment>
<evidence type="ECO:0000259" key="3">
    <source>
        <dbReference type="Pfam" id="PF03407"/>
    </source>
</evidence>
<gene>
    <name evidence="4" type="ordered locus">Bathy19g00630</name>
</gene>
<keyword evidence="2" id="KW-0333">Golgi apparatus</keyword>
<evidence type="ECO:0000256" key="1">
    <source>
        <dbReference type="ARBA" id="ARBA00007033"/>
    </source>
</evidence>
<keyword evidence="2" id="KW-0812">Transmembrane</keyword>
<keyword evidence="5" id="KW-1185">Reference proteome</keyword>
<dbReference type="AlphaFoldDB" id="K8ES43"/>
<dbReference type="InterPro" id="IPR005069">
    <property type="entry name" value="Nucl-diP-sugar_transferase"/>
</dbReference>
<evidence type="ECO:0000256" key="2">
    <source>
        <dbReference type="RuleBase" id="RU363055"/>
    </source>
</evidence>
<dbReference type="RefSeq" id="XP_007508060.1">
    <property type="nucleotide sequence ID" value="XM_007507998.1"/>
</dbReference>
<keyword evidence="2" id="KW-0735">Signal-anchor</keyword>
<proteinExistence type="inferred from homology"/>
<dbReference type="SUPFAM" id="SSF53448">
    <property type="entry name" value="Nucleotide-diphospho-sugar transferases"/>
    <property type="match status" value="1"/>
</dbReference>
<dbReference type="Gene3D" id="3.90.550.10">
    <property type="entry name" value="Spore Coat Polysaccharide Biosynthesis Protein SpsA, Chain A"/>
    <property type="match status" value="1"/>
</dbReference>
<evidence type="ECO:0000313" key="5">
    <source>
        <dbReference type="Proteomes" id="UP000198341"/>
    </source>
</evidence>
<feature type="domain" description="Nucleotide-diphospho-sugar transferase" evidence="3">
    <location>
        <begin position="122"/>
        <end position="219"/>
    </location>
</feature>
<name>K8ES43_9CHLO</name>
<reference evidence="4 5" key="1">
    <citation type="submission" date="2011-10" db="EMBL/GenBank/DDBJ databases">
        <authorList>
            <person name="Genoscope - CEA"/>
        </authorList>
    </citation>
    <scope>NUCLEOTIDE SEQUENCE [LARGE SCALE GENOMIC DNA]</scope>
    <source>
        <strain evidence="4 5">RCC 1105</strain>
    </source>
</reference>
<dbReference type="KEGG" id="bpg:Bathy19g00630"/>
<evidence type="ECO:0000313" key="4">
    <source>
        <dbReference type="EMBL" id="CCO20779.1"/>
    </source>
</evidence>
<protein>
    <recommendedName>
        <fullName evidence="2">Glycosyltransferase</fullName>
        <ecNumber evidence="2">2.4.2.-</ecNumber>
    </recommendedName>
</protein>
<keyword evidence="2" id="KW-0961">Cell wall biogenesis/degradation</keyword>
<dbReference type="GeneID" id="19010673"/>
<keyword evidence="2" id="KW-0328">Glycosyltransferase</keyword>
<dbReference type="GO" id="GO:0071555">
    <property type="term" value="P:cell wall organization"/>
    <property type="evidence" value="ECO:0007669"/>
    <property type="project" value="UniProtKB-KW"/>
</dbReference>
<dbReference type="Proteomes" id="UP000198341">
    <property type="component" value="Chromosome 19"/>
</dbReference>
<dbReference type="InterPro" id="IPR029044">
    <property type="entry name" value="Nucleotide-diphossugar_trans"/>
</dbReference>
<sequence>MNATPKSTCEILFVSVVIFNRGTKENVIKSMIDQVTYHHKSIDEFYQRGESCKVLISDDFTKQHLEEVRTSFQLFQVNSSKAFSSISKAHPWLEKNGNAKTAMINGCPLPRMQYVSQFLTSLEYSQMNIVFIDTDTLILGDLREIFITHPDLDLGFTMGGHYVKKQDPNHFINVGVIFISENRASSKFLSFVSEYCTKMSTELSQQVILDQYSTFQALERYKVETITGSLMGRKLVGDCVPVKFTLNSRSLRVYFLSEEYNTPGRKLYKTSRVAHFAGGAREKMLMISLGKVLLREGVENFKQRYAHRTFKKSRVQPNFPTKCTT</sequence>
<dbReference type="GO" id="GO:0000139">
    <property type="term" value="C:Golgi membrane"/>
    <property type="evidence" value="ECO:0007669"/>
    <property type="project" value="UniProtKB-SubCell"/>
</dbReference>
<keyword evidence="2 4" id="KW-0808">Transferase</keyword>
<dbReference type="EC" id="2.4.2.-" evidence="2"/>
<dbReference type="Pfam" id="PF03407">
    <property type="entry name" value="Nucleotid_trans"/>
    <property type="match status" value="1"/>
</dbReference>
<dbReference type="EMBL" id="FO082260">
    <property type="protein sequence ID" value="CCO20779.1"/>
    <property type="molecule type" value="Genomic_DNA"/>
</dbReference>
<accession>K8ES43</accession>
<organism evidence="4 5">
    <name type="scientific">Bathycoccus prasinos</name>
    <dbReference type="NCBI Taxonomy" id="41875"/>
    <lineage>
        <taxon>Eukaryota</taxon>
        <taxon>Viridiplantae</taxon>
        <taxon>Chlorophyta</taxon>
        <taxon>Mamiellophyceae</taxon>
        <taxon>Mamiellales</taxon>
        <taxon>Bathycoccaceae</taxon>
        <taxon>Bathycoccus</taxon>
    </lineage>
</organism>
<dbReference type="GO" id="GO:0016757">
    <property type="term" value="F:glycosyltransferase activity"/>
    <property type="evidence" value="ECO:0007669"/>
    <property type="project" value="UniProtKB-KW"/>
</dbReference>